<organism evidence="1 2">
    <name type="scientific">Rotaria magnacalcarata</name>
    <dbReference type="NCBI Taxonomy" id="392030"/>
    <lineage>
        <taxon>Eukaryota</taxon>
        <taxon>Metazoa</taxon>
        <taxon>Spiralia</taxon>
        <taxon>Gnathifera</taxon>
        <taxon>Rotifera</taxon>
        <taxon>Eurotatoria</taxon>
        <taxon>Bdelloidea</taxon>
        <taxon>Philodinida</taxon>
        <taxon>Philodinidae</taxon>
        <taxon>Rotaria</taxon>
    </lineage>
</organism>
<sequence>MSECLLQLFEHTFISDFPRLKERLKEVIIKQLNDVKDILSERVQEILDTERRVFT</sequence>
<evidence type="ECO:0000313" key="2">
    <source>
        <dbReference type="Proteomes" id="UP000676336"/>
    </source>
</evidence>
<proteinExistence type="predicted"/>
<accession>A0A8S2ZSK3</accession>
<dbReference type="EMBL" id="CAJOBI010116611">
    <property type="protein sequence ID" value="CAF4657724.1"/>
    <property type="molecule type" value="Genomic_DNA"/>
</dbReference>
<evidence type="ECO:0000313" key="1">
    <source>
        <dbReference type="EMBL" id="CAF4657724.1"/>
    </source>
</evidence>
<gene>
    <name evidence="1" type="ORF">SMN809_LOCUS41372</name>
</gene>
<dbReference type="AlphaFoldDB" id="A0A8S2ZSK3"/>
<dbReference type="Proteomes" id="UP000676336">
    <property type="component" value="Unassembled WGS sequence"/>
</dbReference>
<protein>
    <recommendedName>
        <fullName evidence="3">Dynamin</fullName>
    </recommendedName>
</protein>
<comment type="caution">
    <text evidence="1">The sequence shown here is derived from an EMBL/GenBank/DDBJ whole genome shotgun (WGS) entry which is preliminary data.</text>
</comment>
<feature type="non-terminal residue" evidence="1">
    <location>
        <position position="55"/>
    </location>
</feature>
<name>A0A8S2ZSK3_9BILA</name>
<reference evidence="1" key="1">
    <citation type="submission" date="2021-02" db="EMBL/GenBank/DDBJ databases">
        <authorList>
            <person name="Nowell W R."/>
        </authorList>
    </citation>
    <scope>NUCLEOTIDE SEQUENCE</scope>
</reference>
<evidence type="ECO:0008006" key="3">
    <source>
        <dbReference type="Google" id="ProtNLM"/>
    </source>
</evidence>